<dbReference type="PIRSF" id="PIRSF033093">
    <property type="entry name" value="UCP_ML1119"/>
    <property type="match status" value="1"/>
</dbReference>
<name>A0ABU8WPL4_9BURK</name>
<reference evidence="6 7" key="1">
    <citation type="submission" date="2024-03" db="EMBL/GenBank/DDBJ databases">
        <title>Novel species of the genus Variovorax.</title>
        <authorList>
            <person name="Liu Q."/>
            <person name="Xin Y.-H."/>
        </authorList>
    </citation>
    <scope>NUCLEOTIDE SEQUENCE [LARGE SCALE GENOMIC DNA]</scope>
    <source>
        <strain evidence="6 7">KACC 18900</strain>
    </source>
</reference>
<dbReference type="EMBL" id="JBBKZT010000010">
    <property type="protein sequence ID" value="MEJ8849483.1"/>
    <property type="molecule type" value="Genomic_DNA"/>
</dbReference>
<organism evidence="6 7">
    <name type="scientific">Variovorax rhizosphaerae</name>
    <dbReference type="NCBI Taxonomy" id="1836200"/>
    <lineage>
        <taxon>Bacteria</taxon>
        <taxon>Pseudomonadati</taxon>
        <taxon>Pseudomonadota</taxon>
        <taxon>Betaproteobacteria</taxon>
        <taxon>Burkholderiales</taxon>
        <taxon>Comamonadaceae</taxon>
        <taxon>Variovorax</taxon>
    </lineage>
</organism>
<dbReference type="InterPro" id="IPR041796">
    <property type="entry name" value="Mre11_N"/>
</dbReference>
<keyword evidence="1" id="KW-0540">Nuclease</keyword>
<evidence type="ECO:0000313" key="6">
    <source>
        <dbReference type="EMBL" id="MEJ8849483.1"/>
    </source>
</evidence>
<evidence type="ECO:0000256" key="4">
    <source>
        <dbReference type="SAM" id="MobiDB-lite"/>
    </source>
</evidence>
<dbReference type="InterPro" id="IPR029052">
    <property type="entry name" value="Metallo-depent_PP-like"/>
</dbReference>
<dbReference type="InterPro" id="IPR004843">
    <property type="entry name" value="Calcineurin-like_PHP"/>
</dbReference>
<comment type="caution">
    <text evidence="6">The sequence shown here is derived from an EMBL/GenBank/DDBJ whole genome shotgun (WGS) entry which is preliminary data.</text>
</comment>
<accession>A0ABU8WPL4</accession>
<dbReference type="InterPro" id="IPR014577">
    <property type="entry name" value="UCP033093_metalloPase"/>
</dbReference>
<protein>
    <submittedName>
        <fullName evidence="6">DNA repair exonuclease</fullName>
        <ecNumber evidence="6">3.1.-.-</ecNumber>
    </submittedName>
</protein>
<evidence type="ECO:0000313" key="7">
    <source>
        <dbReference type="Proteomes" id="UP001385892"/>
    </source>
</evidence>
<dbReference type="RefSeq" id="WP_340344606.1">
    <property type="nucleotide sequence ID" value="NZ_JBBKZT010000010.1"/>
</dbReference>
<dbReference type="SUPFAM" id="SSF56300">
    <property type="entry name" value="Metallo-dependent phosphatases"/>
    <property type="match status" value="1"/>
</dbReference>
<dbReference type="GO" id="GO:0004527">
    <property type="term" value="F:exonuclease activity"/>
    <property type="evidence" value="ECO:0007669"/>
    <property type="project" value="UniProtKB-KW"/>
</dbReference>
<dbReference type="InterPro" id="IPR050535">
    <property type="entry name" value="DNA_Repair-Maintenance_Comp"/>
</dbReference>
<proteinExistence type="predicted"/>
<evidence type="ECO:0000256" key="3">
    <source>
        <dbReference type="ARBA" id="ARBA00022839"/>
    </source>
</evidence>
<keyword evidence="7" id="KW-1185">Reference proteome</keyword>
<evidence type="ECO:0000256" key="1">
    <source>
        <dbReference type="ARBA" id="ARBA00022722"/>
    </source>
</evidence>
<evidence type="ECO:0000256" key="2">
    <source>
        <dbReference type="ARBA" id="ARBA00022801"/>
    </source>
</evidence>
<dbReference type="CDD" id="cd00840">
    <property type="entry name" value="MPP_Mre11_N"/>
    <property type="match status" value="1"/>
</dbReference>
<feature type="domain" description="Calcineurin-like phosphoesterase" evidence="5">
    <location>
        <begin position="3"/>
        <end position="112"/>
    </location>
</feature>
<dbReference type="PANTHER" id="PTHR30337:SF0">
    <property type="entry name" value="NUCLEASE SBCCD SUBUNIT D"/>
    <property type="match status" value="1"/>
</dbReference>
<evidence type="ECO:0000259" key="5">
    <source>
        <dbReference type="Pfam" id="PF00149"/>
    </source>
</evidence>
<dbReference type="Proteomes" id="UP001385892">
    <property type="component" value="Unassembled WGS sequence"/>
</dbReference>
<keyword evidence="3 6" id="KW-0269">Exonuclease</keyword>
<dbReference type="Gene3D" id="3.60.21.10">
    <property type="match status" value="1"/>
</dbReference>
<sequence length="428" mass="44880">MTRFLHTADWQIGRQFATFDPEHAPILAEARITAVEQLAALATQHKVDAVLVAGDVFDAQTVSERTLRRLFNALSGYAGPWLMISGNHDAALAESVWTRARRLGIVPPNVHLLLTPAVPLFAELGFAVLPAPLVQRHTYEDLTSWFDAAETPAGLLRIGLAHGSVQGILAEDIDATNPIAPDRAASARLDYLGLGDWHGCKRIDARTWYAGTPEPDRFKANEAGHALLVEIEAPGAQPLVTPLAVARYRWQSMDLSLQVPTDVDALCDRLGTLDAHHVVDLRVQGQTDLAGLQRLQASIGRAEARARHLQADLGALRLVPTDEDIAGLQVDGYLGELVEELRGMQGGADAAQARTAQGALALLAEALAQRVPAATATAASTTVAPATATGTAAVATATAAVATAPATAAASPGAPPTASSSAPAMEVA</sequence>
<dbReference type="PANTHER" id="PTHR30337">
    <property type="entry name" value="COMPONENT OF ATP-DEPENDENT DSDNA EXONUCLEASE"/>
    <property type="match status" value="1"/>
</dbReference>
<keyword evidence="2 6" id="KW-0378">Hydrolase</keyword>
<dbReference type="Pfam" id="PF00149">
    <property type="entry name" value="Metallophos"/>
    <property type="match status" value="1"/>
</dbReference>
<feature type="region of interest" description="Disordered" evidence="4">
    <location>
        <begin position="406"/>
        <end position="428"/>
    </location>
</feature>
<dbReference type="EC" id="3.1.-.-" evidence="6"/>
<gene>
    <name evidence="6" type="ORF">WKW82_22720</name>
</gene>